<reference evidence="7" key="1">
    <citation type="submission" date="2020-07" db="EMBL/GenBank/DDBJ databases">
        <authorList>
            <person name="Partida-Martinez L."/>
            <person name="Huntemann M."/>
            <person name="Clum A."/>
            <person name="Wang J."/>
            <person name="Palaniappan K."/>
            <person name="Ritter S."/>
            <person name="Chen I.-M."/>
            <person name="Stamatis D."/>
            <person name="Reddy T."/>
            <person name="O'Malley R."/>
            <person name="Daum C."/>
            <person name="Shapiro N."/>
            <person name="Ivanova N."/>
            <person name="Kyrpides N."/>
            <person name="Woyke T."/>
        </authorList>
    </citation>
    <scope>NUCLEOTIDE SEQUENCE [LARGE SCALE GENOMIC DNA]</scope>
    <source>
        <strain evidence="7">AT2.8</strain>
    </source>
</reference>
<evidence type="ECO:0000256" key="2">
    <source>
        <dbReference type="SAM" id="Phobius"/>
    </source>
</evidence>
<organism evidence="6 7">
    <name type="scientific">Neobacillus niacini</name>
    <dbReference type="NCBI Taxonomy" id="86668"/>
    <lineage>
        <taxon>Bacteria</taxon>
        <taxon>Bacillati</taxon>
        <taxon>Bacillota</taxon>
        <taxon>Bacilli</taxon>
        <taxon>Bacillales</taxon>
        <taxon>Bacillaceae</taxon>
        <taxon>Neobacillus</taxon>
    </lineage>
</organism>
<keyword evidence="2" id="KW-0472">Membrane</keyword>
<comment type="caution">
    <text evidence="6">The sequence shown here is derived from an EMBL/GenBank/DDBJ whole genome shotgun (WGS) entry which is preliminary data.</text>
</comment>
<feature type="transmembrane region" description="Helical" evidence="2">
    <location>
        <begin position="424"/>
        <end position="441"/>
    </location>
</feature>
<evidence type="ECO:0000313" key="7">
    <source>
        <dbReference type="Proteomes" id="UP000548423"/>
    </source>
</evidence>
<feature type="compositionally biased region" description="Gly residues" evidence="1">
    <location>
        <begin position="543"/>
        <end position="563"/>
    </location>
</feature>
<dbReference type="InterPro" id="IPR048389">
    <property type="entry name" value="YciQ-like_C"/>
</dbReference>
<protein>
    <submittedName>
        <fullName evidence="6">Membrane protein</fullName>
    </submittedName>
</protein>
<accession>A0A852T419</accession>
<dbReference type="Pfam" id="PF09972">
    <property type="entry name" value="DUF2207"/>
    <property type="match status" value="1"/>
</dbReference>
<sequence>MLKTRFTSIILLVLLFVFPHQSLAVEFSITNLKIDATLQNNGNVEVEETHTYDFDGEFNGITREVVPKEGASISQFTATENGKNLRIEKEDDLYKVHRKGEDETITVKLHYTIENGIEVYQDVAQFYWPFFDDRNDSSYEDLSITIHPPVSTDDVIAFGYDEAFTIQTIQENGSVLFKLGYVPSNTNADIRVAYPSSLFPNAPLTADKPMKEDILKAEQEHLKQAESDAKTKETLSTISSIGLPSFAIILFLLMLRDWLRARAMRNDFMREGATSLSVPKQIMSLPATIYFTNNNYLQPKAMGAALLDLVRKGFVTKVADDQFQRIRSKSPLNHENTLMELLFDKIGANHIFSLDDLIAYTKNTKNHIKYNTYQTEWRQAVKQEVDSHSLYENKTTYRLLIGFSSILLLPFIFFFLIYSLFFSFIVTVLLVITVIIYASVYRQKTVEGARIAYDWKQFKVRFKDLSQTEWEKWSEDDRMRAYIYGLGISSKEIDRKHDQLIEALTPTGNDYVDDGSFFSIIYIGPYASSSFHSAYQSSLSSGGDSGGGSSGGTGGGGGGSGAF</sequence>
<dbReference type="AlphaFoldDB" id="A0A852T419"/>
<evidence type="ECO:0000313" key="6">
    <source>
        <dbReference type="EMBL" id="NYE03303.1"/>
    </source>
</evidence>
<evidence type="ECO:0000259" key="5">
    <source>
        <dbReference type="Pfam" id="PF20990"/>
    </source>
</evidence>
<feature type="domain" description="DUF2207" evidence="4">
    <location>
        <begin position="28"/>
        <end position="193"/>
    </location>
</feature>
<dbReference type="EMBL" id="JACCBX010000001">
    <property type="protein sequence ID" value="NYE03303.1"/>
    <property type="molecule type" value="Genomic_DNA"/>
</dbReference>
<gene>
    <name evidence="6" type="ORF">F4694_000022</name>
</gene>
<dbReference type="InterPro" id="IPR018702">
    <property type="entry name" value="DUF2207"/>
</dbReference>
<feature type="transmembrane region" description="Helical" evidence="2">
    <location>
        <begin position="235"/>
        <end position="255"/>
    </location>
</feature>
<feature type="transmembrane region" description="Helical" evidence="2">
    <location>
        <begin position="399"/>
        <end position="418"/>
    </location>
</feature>
<keyword evidence="2" id="KW-0812">Transmembrane</keyword>
<proteinExistence type="predicted"/>
<dbReference type="Proteomes" id="UP000548423">
    <property type="component" value="Unassembled WGS sequence"/>
</dbReference>
<feature type="chain" id="PRO_5032453921" evidence="3">
    <location>
        <begin position="25"/>
        <end position="563"/>
    </location>
</feature>
<evidence type="ECO:0000259" key="4">
    <source>
        <dbReference type="Pfam" id="PF09972"/>
    </source>
</evidence>
<name>A0A852T419_9BACI</name>
<dbReference type="Pfam" id="PF20990">
    <property type="entry name" value="DUF2207_C"/>
    <property type="match status" value="1"/>
</dbReference>
<keyword evidence="3" id="KW-0732">Signal</keyword>
<evidence type="ECO:0000256" key="3">
    <source>
        <dbReference type="SAM" id="SignalP"/>
    </source>
</evidence>
<feature type="signal peptide" evidence="3">
    <location>
        <begin position="1"/>
        <end position="24"/>
    </location>
</feature>
<feature type="domain" description="Predicted membrane protein YciQ-like C-terminal" evidence="5">
    <location>
        <begin position="295"/>
        <end position="468"/>
    </location>
</feature>
<evidence type="ECO:0000256" key="1">
    <source>
        <dbReference type="SAM" id="MobiDB-lite"/>
    </source>
</evidence>
<keyword evidence="2" id="KW-1133">Transmembrane helix</keyword>
<reference evidence="7" key="2">
    <citation type="submission" date="2020-08" db="EMBL/GenBank/DDBJ databases">
        <title>The Agave Microbiome: Exploring the role of microbial communities in plant adaptations to desert environments.</title>
        <authorList>
            <person name="Partida-Martinez L.P."/>
        </authorList>
    </citation>
    <scope>NUCLEOTIDE SEQUENCE [LARGE SCALE GENOMIC DNA]</scope>
    <source>
        <strain evidence="7">AT2.8</strain>
    </source>
</reference>
<feature type="region of interest" description="Disordered" evidence="1">
    <location>
        <begin position="542"/>
        <end position="563"/>
    </location>
</feature>